<keyword evidence="3" id="KW-1185">Reference proteome</keyword>
<name>D1W7Y6_9BACT</name>
<dbReference type="Proteomes" id="UP000005283">
    <property type="component" value="Unassembled WGS sequence"/>
</dbReference>
<reference evidence="2 3" key="1">
    <citation type="submission" date="2009-12" db="EMBL/GenBank/DDBJ databases">
        <title>Genome Sequence of Prevotella buccalis ATCC 35310.</title>
        <authorList>
            <person name="Durkin A.S."/>
            <person name="Madupu R."/>
            <person name="Torralba M."/>
            <person name="Methe B."/>
            <person name="Sutton G."/>
            <person name="Strausberg R.L."/>
            <person name="Nelson K.E."/>
        </authorList>
    </citation>
    <scope>NUCLEOTIDE SEQUENCE [LARGE SCALE GENOMIC DNA]</scope>
    <source>
        <strain evidence="2 3">ATCC 35310</strain>
    </source>
</reference>
<keyword evidence="1" id="KW-1133">Transmembrane helix</keyword>
<organism evidence="2 3">
    <name type="scientific">Hoylesella buccalis ATCC 35310</name>
    <dbReference type="NCBI Taxonomy" id="679190"/>
    <lineage>
        <taxon>Bacteria</taxon>
        <taxon>Pseudomonadati</taxon>
        <taxon>Bacteroidota</taxon>
        <taxon>Bacteroidia</taxon>
        <taxon>Bacteroidales</taxon>
        <taxon>Prevotellaceae</taxon>
        <taxon>Hoylesella</taxon>
    </lineage>
</organism>
<sequence length="51" mass="6181">MDNQIIIWSSVILMLGVIFIIREAVKMRRHTKGHKFLELSDEFDIYNWDEE</sequence>
<evidence type="ECO:0000256" key="1">
    <source>
        <dbReference type="SAM" id="Phobius"/>
    </source>
</evidence>
<dbReference type="EMBL" id="ADEG01000090">
    <property type="protein sequence ID" value="EFA91348.1"/>
    <property type="molecule type" value="Genomic_DNA"/>
</dbReference>
<accession>D1W7Y6</accession>
<proteinExistence type="predicted"/>
<dbReference type="STRING" id="679190.HMPREF0650_0615"/>
<dbReference type="AlphaFoldDB" id="D1W7Y6"/>
<comment type="caution">
    <text evidence="2">The sequence shown here is derived from an EMBL/GenBank/DDBJ whole genome shotgun (WGS) entry which is preliminary data.</text>
</comment>
<evidence type="ECO:0000313" key="2">
    <source>
        <dbReference type="EMBL" id="EFA91348.1"/>
    </source>
</evidence>
<evidence type="ECO:0000313" key="3">
    <source>
        <dbReference type="Proteomes" id="UP000005283"/>
    </source>
</evidence>
<keyword evidence="1" id="KW-0812">Transmembrane</keyword>
<protein>
    <submittedName>
        <fullName evidence="2">Uncharacterized protein</fullName>
    </submittedName>
</protein>
<feature type="transmembrane region" description="Helical" evidence="1">
    <location>
        <begin position="6"/>
        <end position="25"/>
    </location>
</feature>
<keyword evidence="1" id="KW-0472">Membrane</keyword>
<gene>
    <name evidence="2" type="ORF">HMPREF0650_0615</name>
</gene>